<gene>
    <name evidence="5" type="ORF">ASPCAL05247</name>
</gene>
<organism evidence="5 6">
    <name type="scientific">Aspergillus calidoustus</name>
    <dbReference type="NCBI Taxonomy" id="454130"/>
    <lineage>
        <taxon>Eukaryota</taxon>
        <taxon>Fungi</taxon>
        <taxon>Dikarya</taxon>
        <taxon>Ascomycota</taxon>
        <taxon>Pezizomycotina</taxon>
        <taxon>Eurotiomycetes</taxon>
        <taxon>Eurotiomycetidae</taxon>
        <taxon>Eurotiales</taxon>
        <taxon>Aspergillaceae</taxon>
        <taxon>Aspergillus</taxon>
        <taxon>Aspergillus subgen. Nidulantes</taxon>
    </lineage>
</organism>
<dbReference type="InterPro" id="IPR002018">
    <property type="entry name" value="CarbesteraseB"/>
</dbReference>
<dbReference type="PROSITE" id="PS00122">
    <property type="entry name" value="CARBOXYLESTERASE_B_1"/>
    <property type="match status" value="1"/>
</dbReference>
<dbReference type="OMA" id="SPAYFPY"/>
<dbReference type="AlphaFoldDB" id="A0A0U5FXP4"/>
<dbReference type="PANTHER" id="PTHR11559">
    <property type="entry name" value="CARBOXYLESTERASE"/>
    <property type="match status" value="1"/>
</dbReference>
<name>A0A0U5FXP4_ASPCI</name>
<evidence type="ECO:0000313" key="6">
    <source>
        <dbReference type="Proteomes" id="UP000054771"/>
    </source>
</evidence>
<accession>A0A0U5FXP4</accession>
<dbReference type="InterPro" id="IPR029058">
    <property type="entry name" value="AB_hydrolase_fold"/>
</dbReference>
<comment type="similarity">
    <text evidence="1 3">Belongs to the type-B carboxylesterase/lipase family.</text>
</comment>
<dbReference type="InterPro" id="IPR050309">
    <property type="entry name" value="Type-B_Carboxylest/Lipase"/>
</dbReference>
<evidence type="ECO:0000256" key="2">
    <source>
        <dbReference type="ARBA" id="ARBA00022801"/>
    </source>
</evidence>
<proteinExistence type="inferred from homology"/>
<sequence>MFNILSLLRFVVLSSLIHLALADLPVIDLGYEIYQAVDPGNVTKSYYTFSNIRYAAPPTGNLRWREPALPKKNRTSIQRNSQVITCPQGTPTWQIRTSNSLNAYLDTGVVPNISYSNLTTMLQSGQEDCLFLDVFAPKTVFDNVESGCQLPVLVWIHGGGFTTGSKTDFGSPRTLLNRAAEHDNPVVYVALNYRVGAFGFLAGPSYESQGGLLNAGLFDQRMAVQWIQDNIHRFGGDRNQVTVFGESGGSGSILHHITAGGGAIKPLFSRAILQSPAYFPYRSSSERQAAFDLFMGHANVTSLEQARKLPSELLITANARSIGESLPYHSPVYGPTPDGTLVLDDPKAHLRRGEFSKRVDIITAHNSDEGLVLVPAIHTDDEYRCLLQMILTKASSSTIDYIVDTLYPPIFDGSHGYRNNFERAAKTAGELIIDSNAVSTGLVFGRHAQGYYFSTYPGIHAQDITYTFYTPGGNPSYSRIDTGPVNTTVAYVLQDYITSFAANGDPVSEVDGLNVIPPYVPFGVTVQLDSVGVNLARDPAMNARCAWWAANVDKWS</sequence>
<dbReference type="Gene3D" id="3.40.50.1820">
    <property type="entry name" value="alpha/beta hydrolase"/>
    <property type="match status" value="1"/>
</dbReference>
<keyword evidence="3" id="KW-0732">Signal</keyword>
<evidence type="ECO:0000259" key="4">
    <source>
        <dbReference type="Pfam" id="PF00135"/>
    </source>
</evidence>
<evidence type="ECO:0000313" key="5">
    <source>
        <dbReference type="EMBL" id="CEL04115.1"/>
    </source>
</evidence>
<dbReference type="GO" id="GO:0016787">
    <property type="term" value="F:hydrolase activity"/>
    <property type="evidence" value="ECO:0007669"/>
    <property type="project" value="UniProtKB-KW"/>
</dbReference>
<dbReference type="SUPFAM" id="SSF53474">
    <property type="entry name" value="alpha/beta-Hydrolases"/>
    <property type="match status" value="1"/>
</dbReference>
<dbReference type="EC" id="3.1.1.-" evidence="3"/>
<evidence type="ECO:0000256" key="1">
    <source>
        <dbReference type="ARBA" id="ARBA00005964"/>
    </source>
</evidence>
<keyword evidence="2 3" id="KW-0378">Hydrolase</keyword>
<reference evidence="6" key="1">
    <citation type="journal article" date="2016" name="Genome Announc.">
        <title>Draft genome sequences of fungus Aspergillus calidoustus.</title>
        <authorList>
            <person name="Horn F."/>
            <person name="Linde J."/>
            <person name="Mattern D.J."/>
            <person name="Walther G."/>
            <person name="Guthke R."/>
            <person name="Scherlach K."/>
            <person name="Martin K."/>
            <person name="Brakhage A.A."/>
            <person name="Petzke L."/>
            <person name="Valiante V."/>
        </authorList>
    </citation>
    <scope>NUCLEOTIDE SEQUENCE [LARGE SCALE GENOMIC DNA]</scope>
    <source>
        <strain evidence="6">SF006504</strain>
    </source>
</reference>
<dbReference type="PROSITE" id="PS00941">
    <property type="entry name" value="CARBOXYLESTERASE_B_2"/>
    <property type="match status" value="1"/>
</dbReference>
<feature type="domain" description="Carboxylesterase type B" evidence="4">
    <location>
        <begin position="43"/>
        <end position="508"/>
    </location>
</feature>
<keyword evidence="6" id="KW-1185">Reference proteome</keyword>
<dbReference type="ESTHER" id="9euro-a0a0u5fxp4">
    <property type="family name" value="Fungal_carboxylesterase_lipase"/>
</dbReference>
<dbReference type="InterPro" id="IPR019819">
    <property type="entry name" value="Carboxylesterase_B_CS"/>
</dbReference>
<protein>
    <recommendedName>
        <fullName evidence="3">Carboxylic ester hydrolase</fullName>
        <ecNumber evidence="3">3.1.1.-</ecNumber>
    </recommendedName>
</protein>
<dbReference type="OrthoDB" id="408631at2759"/>
<dbReference type="Pfam" id="PF00135">
    <property type="entry name" value="COesterase"/>
    <property type="match status" value="1"/>
</dbReference>
<dbReference type="STRING" id="454130.A0A0U5FXP4"/>
<feature type="signal peptide" evidence="3">
    <location>
        <begin position="1"/>
        <end position="22"/>
    </location>
</feature>
<dbReference type="EMBL" id="CDMC01000004">
    <property type="protein sequence ID" value="CEL04115.1"/>
    <property type="molecule type" value="Genomic_DNA"/>
</dbReference>
<feature type="chain" id="PRO_5006773394" description="Carboxylic ester hydrolase" evidence="3">
    <location>
        <begin position="23"/>
        <end position="556"/>
    </location>
</feature>
<dbReference type="Proteomes" id="UP000054771">
    <property type="component" value="Unassembled WGS sequence"/>
</dbReference>
<evidence type="ECO:0000256" key="3">
    <source>
        <dbReference type="RuleBase" id="RU361235"/>
    </source>
</evidence>
<dbReference type="InterPro" id="IPR019826">
    <property type="entry name" value="Carboxylesterase_B_AS"/>
</dbReference>